<gene>
    <name evidence="5" type="primary">phbC</name>
    <name evidence="5" type="ORF">MTBPR1_60217</name>
</gene>
<dbReference type="AlphaFoldDB" id="A0A1C3RK73"/>
<feature type="domain" description="Poly-beta-hydroxybutyrate polymerase N-terminal" evidence="4">
    <location>
        <begin position="12"/>
        <end position="50"/>
    </location>
</feature>
<dbReference type="Pfam" id="PF12551">
    <property type="entry name" value="PHBC_N"/>
    <property type="match status" value="1"/>
</dbReference>
<dbReference type="GO" id="GO:0042619">
    <property type="term" value="P:poly-hydroxybutyrate biosynthetic process"/>
    <property type="evidence" value="ECO:0007669"/>
    <property type="project" value="InterPro"/>
</dbReference>
<dbReference type="InterPro" id="IPR029058">
    <property type="entry name" value="AB_hydrolase_fold"/>
</dbReference>
<dbReference type="Gene3D" id="3.40.50.1820">
    <property type="entry name" value="alpha/beta hydrolase"/>
    <property type="match status" value="1"/>
</dbReference>
<feature type="domain" description="Poly-beta-hydroxybutyrate polymerase N-terminal" evidence="3">
    <location>
        <begin position="87"/>
        <end position="256"/>
    </location>
</feature>
<dbReference type="PANTHER" id="PTHR36837">
    <property type="entry name" value="POLY(3-HYDROXYALKANOATE) POLYMERASE SUBUNIT PHAC"/>
    <property type="match status" value="1"/>
</dbReference>
<proteinExistence type="predicted"/>
<organism evidence="5 6">
    <name type="scientific">Candidatus Terasakiella magnetica</name>
    <dbReference type="NCBI Taxonomy" id="1867952"/>
    <lineage>
        <taxon>Bacteria</taxon>
        <taxon>Pseudomonadati</taxon>
        <taxon>Pseudomonadota</taxon>
        <taxon>Alphaproteobacteria</taxon>
        <taxon>Rhodospirillales</taxon>
        <taxon>Terasakiellaceae</taxon>
        <taxon>Terasakiella</taxon>
    </lineage>
</organism>
<accession>A0A1C3RK73</accession>
<dbReference type="RefSeq" id="WP_069189709.1">
    <property type="nucleotide sequence ID" value="NZ_FLYE01000045.1"/>
</dbReference>
<dbReference type="STRING" id="1867952.MTBPR1_60217"/>
<dbReference type="PANTHER" id="PTHR36837:SF5">
    <property type="entry name" value="POLY-3-HYDROXYBUTYRATE SYNTHASE"/>
    <property type="match status" value="1"/>
</dbReference>
<keyword evidence="2 5" id="KW-0012">Acyltransferase</keyword>
<dbReference type="Proteomes" id="UP000231658">
    <property type="component" value="Unassembled WGS sequence"/>
</dbReference>
<name>A0A1C3RK73_9PROT</name>
<evidence type="ECO:0000259" key="3">
    <source>
        <dbReference type="Pfam" id="PF07167"/>
    </source>
</evidence>
<dbReference type="Pfam" id="PF07167">
    <property type="entry name" value="PhaC_N"/>
    <property type="match status" value="1"/>
</dbReference>
<evidence type="ECO:0000256" key="2">
    <source>
        <dbReference type="ARBA" id="ARBA00023315"/>
    </source>
</evidence>
<evidence type="ECO:0000313" key="5">
    <source>
        <dbReference type="EMBL" id="SCA57704.1"/>
    </source>
</evidence>
<keyword evidence="1 5" id="KW-0808">Transferase</keyword>
<protein>
    <submittedName>
        <fullName evidence="5">Poly-beta-hydroxybutyrate polymerase</fullName>
        <ecNumber evidence="5">2.3.1.-</ecNumber>
    </submittedName>
</protein>
<dbReference type="InterPro" id="IPR022211">
    <property type="entry name" value="PHBC_N"/>
</dbReference>
<dbReference type="EC" id="2.3.1.-" evidence="5"/>
<sequence>MTRMSVPNVKTSIDRAIHAVEGRMTNGLSPASIMVAYFDWLVHMAHSPGKIGEMSENFARKTMDFNIWAARATMDPEIPDFIQPLPEDRRFRAEEWKQFPFNVLAQGFLLKEQWWHYATMGIPGVSKHHESMVSFGARQWLDIISPTNFFATNPQVLKTTMEQGGQNLVKGAENYWNEVMRNITDEHNAAESEFQVGKNLACTKGKVVYRNRLVELLQYEPTTKKVDAEPILIVPAWIMKYYILDLSQYNSLVKYLVDQGHTVFMLSWHNPTEKDRDLTMEDYVSQGVMECLKAVTTIVPDKKVHGVGYCLGGTLLTIAAAAMARDNDDRFKTITLFTTQTDFSEAGELMLFIDESQISYMEDMMWDQGYLDTKQMSGAFQLLRSFDLIWSKMVSEYLLGEQPRVNDLMSWNADATRMPYKMHTEYLRRLFLNNDLSAGRFEVGGKPIAISDIRTPIFAVATGKDHVAPWKSVYKIHQIVDTDVTFVLTNGGHNAGIVNEPGHPRRHYQIATKLDNDKFVPPQEWAERQDVVEGSWWEPWQEWLVKNSSGKVNPPSLGTPKGDYAPICDAPGTYVFEE</sequence>
<evidence type="ECO:0000259" key="4">
    <source>
        <dbReference type="Pfam" id="PF12551"/>
    </source>
</evidence>
<dbReference type="GO" id="GO:0016746">
    <property type="term" value="F:acyltransferase activity"/>
    <property type="evidence" value="ECO:0007669"/>
    <property type="project" value="UniProtKB-KW"/>
</dbReference>
<dbReference type="EMBL" id="FLYE01000045">
    <property type="protein sequence ID" value="SCA57704.1"/>
    <property type="molecule type" value="Genomic_DNA"/>
</dbReference>
<dbReference type="OrthoDB" id="7208816at2"/>
<evidence type="ECO:0000256" key="1">
    <source>
        <dbReference type="ARBA" id="ARBA00022679"/>
    </source>
</evidence>
<evidence type="ECO:0000313" key="6">
    <source>
        <dbReference type="Proteomes" id="UP000231658"/>
    </source>
</evidence>
<dbReference type="InterPro" id="IPR010941">
    <property type="entry name" value="PhaC_N"/>
</dbReference>
<dbReference type="InterPro" id="IPR051321">
    <property type="entry name" value="PHA/PHB_synthase"/>
</dbReference>
<dbReference type="SUPFAM" id="SSF53474">
    <property type="entry name" value="alpha/beta-Hydrolases"/>
    <property type="match status" value="1"/>
</dbReference>
<reference evidence="5 6" key="1">
    <citation type="submission" date="2016-07" db="EMBL/GenBank/DDBJ databases">
        <authorList>
            <person name="Lefevre C.T."/>
        </authorList>
    </citation>
    <scope>NUCLEOTIDE SEQUENCE [LARGE SCALE GENOMIC DNA]</scope>
    <source>
        <strain evidence="5">PR1</strain>
    </source>
</reference>
<keyword evidence="6" id="KW-1185">Reference proteome</keyword>